<dbReference type="GO" id="GO:0005506">
    <property type="term" value="F:iron ion binding"/>
    <property type="evidence" value="ECO:0007669"/>
    <property type="project" value="InterPro"/>
</dbReference>
<dbReference type="EMBL" id="CP002629">
    <property type="protein sequence ID" value="AEB09660.1"/>
    <property type="molecule type" value="Genomic_DNA"/>
</dbReference>
<dbReference type="eggNOG" id="COG3485">
    <property type="taxonomic scope" value="Bacteria"/>
</dbReference>
<dbReference type="GO" id="GO:0016702">
    <property type="term" value="F:oxidoreductase activity, acting on single donors with incorporation of molecular oxygen, incorporation of two atoms of oxygen"/>
    <property type="evidence" value="ECO:0007669"/>
    <property type="project" value="InterPro"/>
</dbReference>
<evidence type="ECO:0000313" key="3">
    <source>
        <dbReference type="Proteomes" id="UP000000483"/>
    </source>
</evidence>
<dbReference type="Gene3D" id="2.60.130.10">
    <property type="entry name" value="Aromatic compound dioxygenase"/>
    <property type="match status" value="1"/>
</dbReference>
<keyword evidence="3" id="KW-1185">Reference proteome</keyword>
<dbReference type="Proteomes" id="UP000000483">
    <property type="component" value="Chromosome"/>
</dbReference>
<reference evidence="3" key="2">
    <citation type="submission" date="2011-03" db="EMBL/GenBank/DDBJ databases">
        <title>The complete genome of Desulfobacca acetoxidans DSM 11109.</title>
        <authorList>
            <consortium name="US DOE Joint Genome Institute (JGI-PGF)"/>
            <person name="Lucas S."/>
            <person name="Copeland A."/>
            <person name="Lapidus A."/>
            <person name="Bruce D."/>
            <person name="Goodwin L."/>
            <person name="Pitluck S."/>
            <person name="Peters L."/>
            <person name="Kyrpides N."/>
            <person name="Mavromatis K."/>
            <person name="Ivanova N."/>
            <person name="Ovchinnikova G."/>
            <person name="Teshima H."/>
            <person name="Detter J.C."/>
            <person name="Han C."/>
            <person name="Land M."/>
            <person name="Hauser L."/>
            <person name="Markowitz V."/>
            <person name="Cheng J.-F."/>
            <person name="Hugenholtz P."/>
            <person name="Woyke T."/>
            <person name="Wu D."/>
            <person name="Spring S."/>
            <person name="Schueler E."/>
            <person name="Brambilla E."/>
            <person name="Klenk H.-P."/>
            <person name="Eisen J.A."/>
        </authorList>
    </citation>
    <scope>NUCLEOTIDE SEQUENCE [LARGE SCALE GENOMIC DNA]</scope>
    <source>
        <strain evidence="3">ATCC 700848 / DSM 11109 / ASRB2</strain>
    </source>
</reference>
<proteinExistence type="predicted"/>
<dbReference type="InterPro" id="IPR015889">
    <property type="entry name" value="Intradiol_dOase_core"/>
</dbReference>
<reference evidence="2 3" key="1">
    <citation type="journal article" date="2011" name="Stand. Genomic Sci.">
        <title>Complete genome sequence of the acetate-degrading sulfate reducer Desulfobacca acetoxidans type strain (ASRB2).</title>
        <authorList>
            <person name="Goker M."/>
            <person name="Teshima H."/>
            <person name="Lapidus A."/>
            <person name="Nolan M."/>
            <person name="Lucas S."/>
            <person name="Hammon N."/>
            <person name="Deshpande S."/>
            <person name="Cheng J.F."/>
            <person name="Tapia R."/>
            <person name="Han C."/>
            <person name="Goodwin L."/>
            <person name="Pitluck S."/>
            <person name="Huntemann M."/>
            <person name="Liolios K."/>
            <person name="Ivanova N."/>
            <person name="Pagani I."/>
            <person name="Mavromatis K."/>
            <person name="Ovchinikova G."/>
            <person name="Pati A."/>
            <person name="Chen A."/>
            <person name="Palaniappan K."/>
            <person name="Land M."/>
            <person name="Hauser L."/>
            <person name="Brambilla E.M."/>
            <person name="Rohde M."/>
            <person name="Spring S."/>
            <person name="Detter J.C."/>
            <person name="Woyke T."/>
            <person name="Bristow J."/>
            <person name="Eisen J.A."/>
            <person name="Markowitz V."/>
            <person name="Hugenholtz P."/>
            <person name="Kyrpides N.C."/>
            <person name="Klenk H.P."/>
        </authorList>
    </citation>
    <scope>NUCLEOTIDE SEQUENCE [LARGE SCALE GENOMIC DNA]</scope>
    <source>
        <strain evidence="3">ATCC 700848 / DSM 11109 / ASRB2</strain>
    </source>
</reference>
<gene>
    <name evidence="2" type="ordered locus">Desac_1820</name>
</gene>
<sequence length="301" mass="33292">MAQYRESKPEDDAFKRLSDLQRLGQALFEREAGRLARKHGINDPRVQRMIRTASGAGDMLSALETALEAAPEEVQADQDEIVIYGRVAYDDLKGAASVVVAIEDTEGRVVPAAGSTTTETNGRFAWRIPPKVAAKLAGKDYIVTVRTRSGEVIYRTAETVRLDVNRTFNVEVNLGAHKPIRRPSAESATPKPPQQPAETVNYSVSGRVVDADGKPVAGVLVRVYDKDVRYDDLLGAALTNRKGEFTVTYRRQDFSEGEELADLYFVVVDADGRELLSTVDHVRFNADRITFVILTLPREVE</sequence>
<accession>F2NI34</accession>
<dbReference type="InterPro" id="IPR008969">
    <property type="entry name" value="CarboxyPept-like_regulatory"/>
</dbReference>
<organism evidence="2 3">
    <name type="scientific">Desulfobacca acetoxidans (strain ATCC 700848 / DSM 11109 / ASRB2)</name>
    <dbReference type="NCBI Taxonomy" id="880072"/>
    <lineage>
        <taxon>Bacteria</taxon>
        <taxon>Pseudomonadati</taxon>
        <taxon>Thermodesulfobacteriota</taxon>
        <taxon>Desulfobaccia</taxon>
        <taxon>Desulfobaccales</taxon>
        <taxon>Desulfobaccaceae</taxon>
        <taxon>Desulfobacca</taxon>
    </lineage>
</organism>
<dbReference type="SUPFAM" id="SSF49464">
    <property type="entry name" value="Carboxypeptidase regulatory domain-like"/>
    <property type="match status" value="1"/>
</dbReference>
<dbReference type="HOGENOM" id="CLU_923546_0_0_7"/>
<dbReference type="KEGG" id="dao:Desac_1820"/>
<protein>
    <submittedName>
        <fullName evidence="2">Transthyretin</fullName>
    </submittedName>
</protein>
<dbReference type="AlphaFoldDB" id="F2NI34"/>
<evidence type="ECO:0000313" key="2">
    <source>
        <dbReference type="EMBL" id="AEB09660.1"/>
    </source>
</evidence>
<feature type="region of interest" description="Disordered" evidence="1">
    <location>
        <begin position="179"/>
        <end position="198"/>
    </location>
</feature>
<dbReference type="STRING" id="880072.Desac_1820"/>
<evidence type="ECO:0000256" key="1">
    <source>
        <dbReference type="SAM" id="MobiDB-lite"/>
    </source>
</evidence>
<name>F2NI34_DESAR</name>
<dbReference type="RefSeq" id="WP_013706769.1">
    <property type="nucleotide sequence ID" value="NC_015388.1"/>
</dbReference>